<dbReference type="GO" id="GO:0009982">
    <property type="term" value="F:pseudouridine synthase activity"/>
    <property type="evidence" value="ECO:0007669"/>
    <property type="project" value="InterPro"/>
</dbReference>
<name>A0AA86UF14_9EUKA</name>
<dbReference type="SUPFAM" id="SSF55120">
    <property type="entry name" value="Pseudouridine synthase"/>
    <property type="match status" value="1"/>
</dbReference>
<organism evidence="3">
    <name type="scientific">Hexamita inflata</name>
    <dbReference type="NCBI Taxonomy" id="28002"/>
    <lineage>
        <taxon>Eukaryota</taxon>
        <taxon>Metamonada</taxon>
        <taxon>Diplomonadida</taxon>
        <taxon>Hexamitidae</taxon>
        <taxon>Hexamitinae</taxon>
        <taxon>Hexamita</taxon>
    </lineage>
</organism>
<protein>
    <submittedName>
        <fullName evidence="3">Ribosomal large subunit pseudouridine synthase D</fullName>
    </submittedName>
    <submittedName>
        <fullName evidence="4">Ribosomal_large subunit pseudouridine synthase D</fullName>
    </submittedName>
</protein>
<dbReference type="InterPro" id="IPR006145">
    <property type="entry name" value="PsdUridine_synth_RsuA/RluA"/>
</dbReference>
<accession>A0AA86UF14</accession>
<evidence type="ECO:0000313" key="3">
    <source>
        <dbReference type="EMBL" id="CAI9948567.1"/>
    </source>
</evidence>
<dbReference type="InterPro" id="IPR020103">
    <property type="entry name" value="PsdUridine_synth_cat_dom_sf"/>
</dbReference>
<gene>
    <name evidence="3" type="ORF">HINF_LOCUS36212</name>
    <name evidence="4" type="ORF">HINF_LOCUS43516</name>
</gene>
<sequence length="220" mass="25759">MEPEIIFENQFYIAINKPYNYHIDGDYENTVEKFVENYIKIRPKLVHQLDYATSGVMLLGLNKRAAGKAAKQFQMRKTKKYYIAVVKGQINDKQIIDKAIMDDETDIKGFKMKIDEKGLEAQTEVTPLQYNQEKDQTLLLLKPRTGRRHQLRLHLLSIGHPIIGDMTYNNDNFYQDFQSRLMLHAFQLWNEPVGQVLFASCDFINDFGIEEQTIQKMCEL</sequence>
<dbReference type="AlphaFoldDB" id="A0AA86UF14"/>
<dbReference type="PANTHER" id="PTHR21600:SF87">
    <property type="entry name" value="RNA PSEUDOURIDYLATE SYNTHASE DOMAIN-CONTAINING PROTEIN 1"/>
    <property type="match status" value="1"/>
</dbReference>
<dbReference type="Gene3D" id="3.30.2350.10">
    <property type="entry name" value="Pseudouridine synthase"/>
    <property type="match status" value="1"/>
</dbReference>
<dbReference type="EMBL" id="CAXDID020000181">
    <property type="protein sequence ID" value="CAL6049662.1"/>
    <property type="molecule type" value="Genomic_DNA"/>
</dbReference>
<evidence type="ECO:0000313" key="5">
    <source>
        <dbReference type="Proteomes" id="UP001642409"/>
    </source>
</evidence>
<feature type="domain" description="Pseudouridine synthase RsuA/RluA-like" evidence="2">
    <location>
        <begin position="12"/>
        <end position="156"/>
    </location>
</feature>
<dbReference type="PANTHER" id="PTHR21600">
    <property type="entry name" value="MITOCHONDRIAL RNA PSEUDOURIDINE SYNTHASE"/>
    <property type="match status" value="1"/>
</dbReference>
<dbReference type="CDD" id="cd02869">
    <property type="entry name" value="PseudoU_synth_RluA_like"/>
    <property type="match status" value="1"/>
</dbReference>
<proteinExistence type="inferred from homology"/>
<keyword evidence="5" id="KW-1185">Reference proteome</keyword>
<dbReference type="Proteomes" id="UP001642409">
    <property type="component" value="Unassembled WGS sequence"/>
</dbReference>
<dbReference type="InterPro" id="IPR050188">
    <property type="entry name" value="RluA_PseudoU_synthase"/>
</dbReference>
<dbReference type="GO" id="GO:0003723">
    <property type="term" value="F:RNA binding"/>
    <property type="evidence" value="ECO:0007669"/>
    <property type="project" value="InterPro"/>
</dbReference>
<comment type="caution">
    <text evidence="3">The sequence shown here is derived from an EMBL/GenBank/DDBJ whole genome shotgun (WGS) entry which is preliminary data.</text>
</comment>
<reference evidence="3" key="1">
    <citation type="submission" date="2023-06" db="EMBL/GenBank/DDBJ databases">
        <authorList>
            <person name="Kurt Z."/>
        </authorList>
    </citation>
    <scope>NUCLEOTIDE SEQUENCE</scope>
</reference>
<dbReference type="Pfam" id="PF00849">
    <property type="entry name" value="PseudoU_synth_2"/>
    <property type="match status" value="1"/>
</dbReference>
<evidence type="ECO:0000313" key="4">
    <source>
        <dbReference type="EMBL" id="CAL6049662.1"/>
    </source>
</evidence>
<evidence type="ECO:0000259" key="2">
    <source>
        <dbReference type="Pfam" id="PF00849"/>
    </source>
</evidence>
<comment type="similarity">
    <text evidence="1">Belongs to the pseudouridine synthase RluA family.</text>
</comment>
<dbReference type="GO" id="GO:0000455">
    <property type="term" value="P:enzyme-directed rRNA pseudouridine synthesis"/>
    <property type="evidence" value="ECO:0007669"/>
    <property type="project" value="TreeGrafter"/>
</dbReference>
<reference evidence="4 5" key="2">
    <citation type="submission" date="2024-07" db="EMBL/GenBank/DDBJ databases">
        <authorList>
            <person name="Akdeniz Z."/>
        </authorList>
    </citation>
    <scope>NUCLEOTIDE SEQUENCE [LARGE SCALE GENOMIC DNA]</scope>
</reference>
<dbReference type="EMBL" id="CATOUU010000789">
    <property type="protein sequence ID" value="CAI9948567.1"/>
    <property type="molecule type" value="Genomic_DNA"/>
</dbReference>
<evidence type="ECO:0000256" key="1">
    <source>
        <dbReference type="ARBA" id="ARBA00010876"/>
    </source>
</evidence>